<dbReference type="RefSeq" id="WP_134217128.1">
    <property type="nucleotide sequence ID" value="NZ_QFGA01000001.1"/>
</dbReference>
<keyword evidence="2" id="KW-1185">Reference proteome</keyword>
<gene>
    <name evidence="1" type="ORF">Psch_02024</name>
</gene>
<name>A0A4Y7RI32_9FIRM</name>
<dbReference type="AlphaFoldDB" id="A0A4Y7RI32"/>
<accession>A0A4Y7RI32</accession>
<protein>
    <recommendedName>
        <fullName evidence="3">Flagellar assembly protein H</fullName>
    </recommendedName>
</protein>
<sequence>MSNNISGGFEKSFARGCQENHRLGKKKLTEEAYLAGKNLGYNLGYNQGFESGYDKGYAEGSNLGYNNGFVAALRGDGEDALQTDRTPEIQVLETIRKLITGGQARVFLTGPSARDAETLLKILNIEAAVVNRFQ</sequence>
<comment type="caution">
    <text evidence="1">The sequence shown here is derived from an EMBL/GenBank/DDBJ whole genome shotgun (WGS) entry which is preliminary data.</text>
</comment>
<evidence type="ECO:0000313" key="2">
    <source>
        <dbReference type="Proteomes" id="UP000298324"/>
    </source>
</evidence>
<evidence type="ECO:0008006" key="3">
    <source>
        <dbReference type="Google" id="ProtNLM"/>
    </source>
</evidence>
<proteinExistence type="predicted"/>
<dbReference type="EMBL" id="QFGA01000001">
    <property type="protein sequence ID" value="TEB08461.1"/>
    <property type="molecule type" value="Genomic_DNA"/>
</dbReference>
<dbReference type="Proteomes" id="UP000298324">
    <property type="component" value="Unassembled WGS sequence"/>
</dbReference>
<reference evidence="1 2" key="1">
    <citation type="journal article" date="2018" name="Environ. Microbiol.">
        <title>Novel energy conservation strategies and behaviour of Pelotomaculum schinkii driving syntrophic propionate catabolism.</title>
        <authorList>
            <person name="Hidalgo-Ahumada C.A.P."/>
            <person name="Nobu M.K."/>
            <person name="Narihiro T."/>
            <person name="Tamaki H."/>
            <person name="Liu W.T."/>
            <person name="Kamagata Y."/>
            <person name="Stams A.J.M."/>
            <person name="Imachi H."/>
            <person name="Sousa D.Z."/>
        </authorList>
    </citation>
    <scope>NUCLEOTIDE SEQUENCE [LARGE SCALE GENOMIC DNA]</scope>
    <source>
        <strain evidence="1 2">HH</strain>
    </source>
</reference>
<organism evidence="1 2">
    <name type="scientific">Pelotomaculum schinkii</name>
    <dbReference type="NCBI Taxonomy" id="78350"/>
    <lineage>
        <taxon>Bacteria</taxon>
        <taxon>Bacillati</taxon>
        <taxon>Bacillota</taxon>
        <taxon>Clostridia</taxon>
        <taxon>Eubacteriales</taxon>
        <taxon>Desulfotomaculaceae</taxon>
        <taxon>Pelotomaculum</taxon>
    </lineage>
</organism>
<evidence type="ECO:0000313" key="1">
    <source>
        <dbReference type="EMBL" id="TEB08461.1"/>
    </source>
</evidence>